<evidence type="ECO:0000256" key="1">
    <source>
        <dbReference type="SAM" id="Coils"/>
    </source>
</evidence>
<dbReference type="RefSeq" id="WP_190480595.1">
    <property type="nucleotide sequence ID" value="NZ_JACOFT010000005.1"/>
</dbReference>
<feature type="chain" id="PRO_5046068426" evidence="3">
    <location>
        <begin position="22"/>
        <end position="207"/>
    </location>
</feature>
<keyword evidence="1" id="KW-0175">Coiled coil</keyword>
<dbReference type="Proteomes" id="UP000637632">
    <property type="component" value="Unassembled WGS sequence"/>
</dbReference>
<feature type="coiled-coil region" evidence="1">
    <location>
        <begin position="111"/>
        <end position="152"/>
    </location>
</feature>
<dbReference type="EMBL" id="JACOFT010000005">
    <property type="protein sequence ID" value="MBC3812735.1"/>
    <property type="molecule type" value="Genomic_DNA"/>
</dbReference>
<feature type="signal peptide" evidence="3">
    <location>
        <begin position="1"/>
        <end position="21"/>
    </location>
</feature>
<evidence type="ECO:0000313" key="4">
    <source>
        <dbReference type="EMBL" id="MBC3812735.1"/>
    </source>
</evidence>
<organism evidence="4 5">
    <name type="scientific">Undibacterium aquatile</name>
    <dbReference type="NCBI Taxonomy" id="1537398"/>
    <lineage>
        <taxon>Bacteria</taxon>
        <taxon>Pseudomonadati</taxon>
        <taxon>Pseudomonadota</taxon>
        <taxon>Betaproteobacteria</taxon>
        <taxon>Burkholderiales</taxon>
        <taxon>Oxalobacteraceae</taxon>
        <taxon>Undibacterium</taxon>
    </lineage>
</organism>
<keyword evidence="5" id="KW-1185">Reference proteome</keyword>
<name>A0ABR6XIK5_9BURK</name>
<evidence type="ECO:0000256" key="3">
    <source>
        <dbReference type="SAM" id="SignalP"/>
    </source>
</evidence>
<keyword evidence="2" id="KW-1133">Transmembrane helix</keyword>
<comment type="caution">
    <text evidence="4">The sequence shown here is derived from an EMBL/GenBank/DDBJ whole genome shotgun (WGS) entry which is preliminary data.</text>
</comment>
<evidence type="ECO:0000313" key="5">
    <source>
        <dbReference type="Proteomes" id="UP000637632"/>
    </source>
</evidence>
<accession>A0ABR6XIK5</accession>
<gene>
    <name evidence="4" type="ORF">H8K26_14905</name>
</gene>
<keyword evidence="2" id="KW-0812">Transmembrane</keyword>
<reference evidence="4 5" key="1">
    <citation type="submission" date="2020-08" db="EMBL/GenBank/DDBJ databases">
        <title>Novel species isolated from subtropical streams in China.</title>
        <authorList>
            <person name="Lu H."/>
        </authorList>
    </citation>
    <scope>NUCLEOTIDE SEQUENCE [LARGE SCALE GENOMIC DNA]</scope>
    <source>
        <strain evidence="4 5">CCTCC AB 2015119</strain>
    </source>
</reference>
<proteinExistence type="predicted"/>
<keyword evidence="2" id="KW-0472">Membrane</keyword>
<keyword evidence="3" id="KW-0732">Signal</keyword>
<evidence type="ECO:0000256" key="2">
    <source>
        <dbReference type="SAM" id="Phobius"/>
    </source>
</evidence>
<sequence length="207" mass="23335">MQIIRITLLLLTIAFSLGSHGVAESHTDSKQSAEFQREVDYLKRDLKRTDDDIAILHRDQINYQLEKDLLKETYSTNYQTTALTISLVSTSVGIIFAIIGYLSFKSVGKLKDEFSNELQNARMLKSGLEIEIEELRKKQKHADEEISKLNQKQATTIQVLEIVEKASALINSGSYVWAIENIEAGLAINPTYPPLIKGVWYVSNETG</sequence>
<protein>
    <submittedName>
        <fullName evidence="4">Uncharacterized protein</fullName>
    </submittedName>
</protein>
<feature type="transmembrane region" description="Helical" evidence="2">
    <location>
        <begin position="82"/>
        <end position="104"/>
    </location>
</feature>